<reference evidence="2" key="1">
    <citation type="submission" date="2018-05" db="EMBL/GenBank/DDBJ databases">
        <authorList>
            <person name="Lanie J.A."/>
            <person name="Ng W.-L."/>
            <person name="Kazmierczak K.M."/>
            <person name="Andrzejewski T.M."/>
            <person name="Davidsen T.M."/>
            <person name="Wayne K.J."/>
            <person name="Tettelin H."/>
            <person name="Glass J.I."/>
            <person name="Rusch D."/>
            <person name="Podicherti R."/>
            <person name="Tsui H.-C.T."/>
            <person name="Winkler M.E."/>
        </authorList>
    </citation>
    <scope>NUCLEOTIDE SEQUENCE</scope>
</reference>
<dbReference type="InterPro" id="IPR025297">
    <property type="entry name" value="DUF4159"/>
</dbReference>
<dbReference type="Gene3D" id="3.40.50.12140">
    <property type="entry name" value="Domain of unknown function DUF4159"/>
    <property type="match status" value="1"/>
</dbReference>
<evidence type="ECO:0000259" key="1">
    <source>
        <dbReference type="Pfam" id="PF13709"/>
    </source>
</evidence>
<evidence type="ECO:0000313" key="2">
    <source>
        <dbReference type="EMBL" id="SVA07792.1"/>
    </source>
</evidence>
<name>A0A381SUU4_9ZZZZ</name>
<dbReference type="Pfam" id="PF13709">
    <property type="entry name" value="DUF4159"/>
    <property type="match status" value="1"/>
</dbReference>
<sequence>MINLFRLIISLLFFKVGIATAYADYSNLFIPQIKYEGGNSIPHPTAIDSLLGQIERRTSIETNRGLAQIALSHPNLYQYPFIYMAGSKEFGVFSTNELQRLRNYLSYGGFLLIDDNSSNTNSKFDISVRKMIEGLFPQVPLKKISRDHSIFRSFYLINRVYGRKQVNSYLEGINIKGRTVLIYSANDLGGAWARDKLGQWAHDIIGGGSRQRQLAIRLGVNIAMYALTLDYKKDMVHLPIILERLKRHQLP</sequence>
<organism evidence="2">
    <name type="scientific">marine metagenome</name>
    <dbReference type="NCBI Taxonomy" id="408172"/>
    <lineage>
        <taxon>unclassified sequences</taxon>
        <taxon>metagenomes</taxon>
        <taxon>ecological metagenomes</taxon>
    </lineage>
</organism>
<protein>
    <recommendedName>
        <fullName evidence="1">DUF4159 domain-containing protein</fullName>
    </recommendedName>
</protein>
<proteinExistence type="predicted"/>
<dbReference type="AlphaFoldDB" id="A0A381SUU4"/>
<dbReference type="EMBL" id="UINC01003609">
    <property type="protein sequence ID" value="SVA07792.1"/>
    <property type="molecule type" value="Genomic_DNA"/>
</dbReference>
<gene>
    <name evidence="2" type="ORF">METZ01_LOCUS60646</name>
</gene>
<accession>A0A381SUU4</accession>
<feature type="domain" description="DUF4159" evidence="1">
    <location>
        <begin position="31"/>
        <end position="227"/>
    </location>
</feature>